<dbReference type="AlphaFoldDB" id="A0A8H7D8R8"/>
<sequence>MDKPSEKREKPLTHNSLSSWSDLPVDILMVIMGFMAPHDILALRKVSKSLAFATCERSVWIERQTVSLVSIRYLDPAAWEEEFEHLRMMPGGRYVVTAAHCNLRLWDLGNYSKAPRMKLITSVTMHGVAEIHGLRIRLSQSTSDALVFVPTTGFDDISPAHLQCLSPAPAAQFCLVAPVLSLPVVDDFPRVIGFTNGHAAIYAGSKNVLWDFLHDRWIAWLHPSAGPEDIVYLCNNNIVIQSEAAYVYVASLSPLQPRFSSDAPPEIESLNNRSYPPVGGITLLFHGREISSFQNPLHVDIVSNNAPNVVITHFALLPGRNYNTTPCQLVSLGETPLGIPYFGTQSQLLEWVGPSMLLSFDLSDDGVFVSLMDMQVDGPGMAKAPLSGVLGTPGLLLADTNVDFCAFSGRRCARIPSDDGFKLMVMEYLMPKQI</sequence>
<dbReference type="PROSITE" id="PS50181">
    <property type="entry name" value="FBOX"/>
    <property type="match status" value="1"/>
</dbReference>
<name>A0A8H7D8R8_9AGAR</name>
<keyword evidence="3" id="KW-1185">Reference proteome</keyword>
<evidence type="ECO:0000313" key="3">
    <source>
        <dbReference type="Proteomes" id="UP000620124"/>
    </source>
</evidence>
<proteinExistence type="predicted"/>
<dbReference type="SUPFAM" id="SSF81383">
    <property type="entry name" value="F-box domain"/>
    <property type="match status" value="1"/>
</dbReference>
<feature type="domain" description="F-box" evidence="1">
    <location>
        <begin position="17"/>
        <end position="63"/>
    </location>
</feature>
<dbReference type="InterPro" id="IPR036047">
    <property type="entry name" value="F-box-like_dom_sf"/>
</dbReference>
<dbReference type="Pfam" id="PF00646">
    <property type="entry name" value="F-box"/>
    <property type="match status" value="1"/>
</dbReference>
<protein>
    <submittedName>
        <fullName evidence="2">F-box domain-containing protein</fullName>
    </submittedName>
</protein>
<organism evidence="2 3">
    <name type="scientific">Mycena venus</name>
    <dbReference type="NCBI Taxonomy" id="2733690"/>
    <lineage>
        <taxon>Eukaryota</taxon>
        <taxon>Fungi</taxon>
        <taxon>Dikarya</taxon>
        <taxon>Basidiomycota</taxon>
        <taxon>Agaricomycotina</taxon>
        <taxon>Agaricomycetes</taxon>
        <taxon>Agaricomycetidae</taxon>
        <taxon>Agaricales</taxon>
        <taxon>Marasmiineae</taxon>
        <taxon>Mycenaceae</taxon>
        <taxon>Mycena</taxon>
    </lineage>
</organism>
<reference evidence="2" key="1">
    <citation type="submission" date="2020-05" db="EMBL/GenBank/DDBJ databases">
        <title>Mycena genomes resolve the evolution of fungal bioluminescence.</title>
        <authorList>
            <person name="Tsai I.J."/>
        </authorList>
    </citation>
    <scope>NUCLEOTIDE SEQUENCE</scope>
    <source>
        <strain evidence="2">CCC161011</strain>
    </source>
</reference>
<dbReference type="EMBL" id="JACAZI010000004">
    <property type="protein sequence ID" value="KAF7363043.1"/>
    <property type="molecule type" value="Genomic_DNA"/>
</dbReference>
<accession>A0A8H7D8R8</accession>
<evidence type="ECO:0000259" key="1">
    <source>
        <dbReference type="PROSITE" id="PS50181"/>
    </source>
</evidence>
<gene>
    <name evidence="2" type="ORF">MVEN_00656100</name>
</gene>
<dbReference type="InterPro" id="IPR001810">
    <property type="entry name" value="F-box_dom"/>
</dbReference>
<dbReference type="OrthoDB" id="2688364at2759"/>
<dbReference type="Proteomes" id="UP000620124">
    <property type="component" value="Unassembled WGS sequence"/>
</dbReference>
<dbReference type="SMART" id="SM00256">
    <property type="entry name" value="FBOX"/>
    <property type="match status" value="1"/>
</dbReference>
<comment type="caution">
    <text evidence="2">The sequence shown here is derived from an EMBL/GenBank/DDBJ whole genome shotgun (WGS) entry which is preliminary data.</text>
</comment>
<evidence type="ECO:0000313" key="2">
    <source>
        <dbReference type="EMBL" id="KAF7363043.1"/>
    </source>
</evidence>